<dbReference type="PROSITE" id="PS51833">
    <property type="entry name" value="HDOD"/>
    <property type="match status" value="1"/>
</dbReference>
<dbReference type="InterPro" id="IPR006675">
    <property type="entry name" value="HDIG_dom"/>
</dbReference>
<dbReference type="STRING" id="335543.Sfum_3372"/>
<dbReference type="PANTHER" id="PTHR33525">
    <property type="match status" value="1"/>
</dbReference>
<dbReference type="OrthoDB" id="9803649at2"/>
<dbReference type="NCBIfam" id="TIGR00277">
    <property type="entry name" value="HDIG"/>
    <property type="match status" value="1"/>
</dbReference>
<dbReference type="eggNOG" id="COG1639">
    <property type="taxonomic scope" value="Bacteria"/>
</dbReference>
<feature type="domain" description="HD" evidence="1">
    <location>
        <begin position="123"/>
        <end position="246"/>
    </location>
</feature>
<dbReference type="HOGENOM" id="CLU_048246_4_2_7"/>
<dbReference type="Proteomes" id="UP000001784">
    <property type="component" value="Chromosome"/>
</dbReference>
<gene>
    <name evidence="3" type="ordered locus">Sfum_3372</name>
</gene>
<dbReference type="InterPro" id="IPR052340">
    <property type="entry name" value="RNase_Y/CdgJ"/>
</dbReference>
<evidence type="ECO:0000259" key="1">
    <source>
        <dbReference type="PROSITE" id="PS51831"/>
    </source>
</evidence>
<dbReference type="AlphaFoldDB" id="A0LNP3"/>
<dbReference type="InterPro" id="IPR006674">
    <property type="entry name" value="HD_domain"/>
</dbReference>
<protein>
    <submittedName>
        <fullName evidence="3">Metal dependent phosphohydrolase</fullName>
    </submittedName>
</protein>
<dbReference type="KEGG" id="sfu:Sfum_3372"/>
<name>A0LNP3_SYNFM</name>
<dbReference type="PROSITE" id="PS51831">
    <property type="entry name" value="HD"/>
    <property type="match status" value="1"/>
</dbReference>
<dbReference type="SMART" id="SM00471">
    <property type="entry name" value="HDc"/>
    <property type="match status" value="1"/>
</dbReference>
<dbReference type="SUPFAM" id="SSF109604">
    <property type="entry name" value="HD-domain/PDEase-like"/>
    <property type="match status" value="1"/>
</dbReference>
<dbReference type="Gene3D" id="1.10.3210.10">
    <property type="entry name" value="Hypothetical protein af1432"/>
    <property type="match status" value="1"/>
</dbReference>
<dbReference type="GO" id="GO:0016787">
    <property type="term" value="F:hydrolase activity"/>
    <property type="evidence" value="ECO:0007669"/>
    <property type="project" value="UniProtKB-KW"/>
</dbReference>
<accession>A0LNP3</accession>
<proteinExistence type="predicted"/>
<reference evidence="3 4" key="1">
    <citation type="submission" date="2006-10" db="EMBL/GenBank/DDBJ databases">
        <title>Complete sequence of Syntrophobacter fumaroxidans MPOB.</title>
        <authorList>
            <consortium name="US DOE Joint Genome Institute"/>
            <person name="Copeland A."/>
            <person name="Lucas S."/>
            <person name="Lapidus A."/>
            <person name="Barry K."/>
            <person name="Detter J.C."/>
            <person name="Glavina del Rio T."/>
            <person name="Hammon N."/>
            <person name="Israni S."/>
            <person name="Pitluck S."/>
            <person name="Goltsman E.G."/>
            <person name="Martinez M."/>
            <person name="Schmutz J."/>
            <person name="Larimer F."/>
            <person name="Land M."/>
            <person name="Hauser L."/>
            <person name="Kyrpides N."/>
            <person name="Kim E."/>
            <person name="Boone D.R."/>
            <person name="Brockman F."/>
            <person name="Culley D."/>
            <person name="Ferry J."/>
            <person name="Gunsalus R."/>
            <person name="McInerney M.J."/>
            <person name="Morrison M."/>
            <person name="Plugge C."/>
            <person name="Rohlin L."/>
            <person name="Scholten J."/>
            <person name="Sieber J."/>
            <person name="Stams A.J.M."/>
            <person name="Worm P."/>
            <person name="Henstra A.M."/>
            <person name="Richardson P."/>
        </authorList>
    </citation>
    <scope>NUCLEOTIDE SEQUENCE [LARGE SCALE GENOMIC DNA]</scope>
    <source>
        <strain evidence="4">DSM 10017 / MPOB</strain>
    </source>
</reference>
<dbReference type="Pfam" id="PF08668">
    <property type="entry name" value="HDOD"/>
    <property type="match status" value="1"/>
</dbReference>
<dbReference type="EMBL" id="CP000478">
    <property type="protein sequence ID" value="ABK19045.1"/>
    <property type="molecule type" value="Genomic_DNA"/>
</dbReference>
<sequence length="295" mass="32871">MIRELDEFEVKALHYELLLKDIIATAEKLPAFPSTAWQVMSLIKGTGSNEEIERLIKSDPIISSGVLALSQSGHYGRNFAIGSLLDAVLVLKGEKLIEMILAASASRYFAGEISGQEMHHRRLWLHSVATALTGERLARVLNQKKPLTVYTAALLHDVGKTVLDLYAKIYLHASLKQLKQSHSKLIDIEKKALGVNHQELGELIVRRWKFPADVVSAVGSHHTPEAAPYEQHIAATVYAANRIVNAFDQDDVADGPFDPDNDPIFQKLGINDIILKQMQNQLEVDMDDMNMFLLT</sequence>
<dbReference type="RefSeq" id="WP_011700170.1">
    <property type="nucleotide sequence ID" value="NC_008554.1"/>
</dbReference>
<evidence type="ECO:0000313" key="4">
    <source>
        <dbReference type="Proteomes" id="UP000001784"/>
    </source>
</evidence>
<dbReference type="CDD" id="cd00077">
    <property type="entry name" value="HDc"/>
    <property type="match status" value="1"/>
</dbReference>
<dbReference type="PANTHER" id="PTHR33525:SF3">
    <property type="entry name" value="RIBONUCLEASE Y"/>
    <property type="match status" value="1"/>
</dbReference>
<keyword evidence="4" id="KW-1185">Reference proteome</keyword>
<feature type="domain" description="HDOD" evidence="2">
    <location>
        <begin position="29"/>
        <end position="224"/>
    </location>
</feature>
<keyword evidence="3" id="KW-0378">Hydrolase</keyword>
<dbReference type="InterPro" id="IPR013976">
    <property type="entry name" value="HDOD"/>
</dbReference>
<evidence type="ECO:0000313" key="3">
    <source>
        <dbReference type="EMBL" id="ABK19045.1"/>
    </source>
</evidence>
<organism evidence="3 4">
    <name type="scientific">Syntrophobacter fumaroxidans (strain DSM 10017 / MPOB)</name>
    <dbReference type="NCBI Taxonomy" id="335543"/>
    <lineage>
        <taxon>Bacteria</taxon>
        <taxon>Pseudomonadati</taxon>
        <taxon>Thermodesulfobacteriota</taxon>
        <taxon>Syntrophobacteria</taxon>
        <taxon>Syntrophobacterales</taxon>
        <taxon>Syntrophobacteraceae</taxon>
        <taxon>Syntrophobacter</taxon>
    </lineage>
</organism>
<dbReference type="InParanoid" id="A0LNP3"/>
<dbReference type="InterPro" id="IPR003607">
    <property type="entry name" value="HD/PDEase_dom"/>
</dbReference>
<evidence type="ECO:0000259" key="2">
    <source>
        <dbReference type="PROSITE" id="PS51833"/>
    </source>
</evidence>